<protein>
    <submittedName>
        <fullName evidence="3">Esterase</fullName>
    </submittedName>
</protein>
<accession>A0A192H2I7</accession>
<name>A0A192H2I7_9LACO</name>
<evidence type="ECO:0000259" key="2">
    <source>
        <dbReference type="Pfam" id="PF20434"/>
    </source>
</evidence>
<dbReference type="PANTHER" id="PTHR48081">
    <property type="entry name" value="AB HYDROLASE SUPERFAMILY PROTEIN C4A8.06C"/>
    <property type="match status" value="1"/>
</dbReference>
<dbReference type="AlphaFoldDB" id="A0A192H2I7"/>
<evidence type="ECO:0000313" key="3">
    <source>
        <dbReference type="EMBL" id="ANK62156.1"/>
    </source>
</evidence>
<dbReference type="SUPFAM" id="SSF53474">
    <property type="entry name" value="alpha/beta-Hydrolases"/>
    <property type="match status" value="1"/>
</dbReference>
<dbReference type="PANTHER" id="PTHR48081:SF6">
    <property type="entry name" value="PEPTIDASE S9 PROLYL OLIGOPEPTIDASE CATALYTIC DOMAIN-CONTAINING PROTEIN"/>
    <property type="match status" value="1"/>
</dbReference>
<dbReference type="InterPro" id="IPR049492">
    <property type="entry name" value="BD-FAE-like_dom"/>
</dbReference>
<dbReference type="Pfam" id="PF20434">
    <property type="entry name" value="BD-FAE"/>
    <property type="match status" value="1"/>
</dbReference>
<dbReference type="GO" id="GO:0016787">
    <property type="term" value="F:hydrolase activity"/>
    <property type="evidence" value="ECO:0007669"/>
    <property type="project" value="UniProtKB-KW"/>
</dbReference>
<dbReference type="InterPro" id="IPR029058">
    <property type="entry name" value="AB_hydrolase_fold"/>
</dbReference>
<dbReference type="InterPro" id="IPR050300">
    <property type="entry name" value="GDXG_lipolytic_enzyme"/>
</dbReference>
<dbReference type="STRING" id="375175.AYR53_04835"/>
<evidence type="ECO:0000256" key="1">
    <source>
        <dbReference type="ARBA" id="ARBA00022801"/>
    </source>
</evidence>
<evidence type="ECO:0000313" key="4">
    <source>
        <dbReference type="Proteomes" id="UP000078582"/>
    </source>
</evidence>
<feature type="domain" description="BD-FAE-like" evidence="2">
    <location>
        <begin position="27"/>
        <end position="157"/>
    </location>
</feature>
<reference evidence="3 4" key="1">
    <citation type="submission" date="2016-03" db="EMBL/GenBank/DDBJ databases">
        <title>Pediococcus and Lactobacillus from brewery environment - whole genome sequencing and assembly.</title>
        <authorList>
            <person name="Behr J."/>
            <person name="Geissler A.J."/>
            <person name="Vogel R.F."/>
        </authorList>
    </citation>
    <scope>NUCLEOTIDE SEQUENCE [LARGE SCALE GENOMIC DNA]</scope>
    <source>
        <strain evidence="3 4">TMW 1.1989</strain>
    </source>
</reference>
<organism evidence="3 4">
    <name type="scientific">Loigolactobacillus backii</name>
    <dbReference type="NCBI Taxonomy" id="375175"/>
    <lineage>
        <taxon>Bacteria</taxon>
        <taxon>Bacillati</taxon>
        <taxon>Bacillota</taxon>
        <taxon>Bacilli</taxon>
        <taxon>Lactobacillales</taxon>
        <taxon>Lactobacillaceae</taxon>
        <taxon>Loigolactobacillus</taxon>
    </lineage>
</organism>
<keyword evidence="4" id="KW-1185">Reference proteome</keyword>
<gene>
    <name evidence="3" type="ORF">AYR53_04835</name>
</gene>
<dbReference type="OrthoDB" id="9794725at2"/>
<dbReference type="KEGG" id="lbt:AYR52_09160"/>
<dbReference type="EMBL" id="CP014873">
    <property type="protein sequence ID" value="ANK62156.1"/>
    <property type="molecule type" value="Genomic_DNA"/>
</dbReference>
<dbReference type="Proteomes" id="UP000078582">
    <property type="component" value="Chromosome"/>
</dbReference>
<dbReference type="Gene3D" id="3.40.50.1820">
    <property type="entry name" value="alpha/beta hydrolase"/>
    <property type="match status" value="1"/>
</dbReference>
<keyword evidence="1" id="KW-0378">Hydrolase</keyword>
<sequence length="269" mass="29303">MQIIEKPLTAKGMAGPYLKGLLKSPDPAAGQTKLPAIIIIPGGAYTHIPVEQTETMALAFANQGFQSFYLRYSFMDEAQPLMPQPLIELAKAVQLLHQNADEWQLDSDKIVIAGFSVGGHIVGLYNDYWDSAWLTKATGFGADELKINAAIMGYPVVSPKLGFPKDAATVQKWADDPDFIAADEQVTATNAPTFVWTTLDDNVVPSANSLAYVEALKTAEVSVESHLFRHGPHGLALANQQTGNDSETVNPHVGHWFELATEWLNDILD</sequence>
<dbReference type="GeneID" id="42981569"/>
<dbReference type="RefSeq" id="WP_068225727.1">
    <property type="nucleotide sequence ID" value="NZ_CP014623.1"/>
</dbReference>
<proteinExistence type="predicted"/>